<dbReference type="InterPro" id="IPR011006">
    <property type="entry name" value="CheY-like_superfamily"/>
</dbReference>
<dbReference type="CDD" id="cd00009">
    <property type="entry name" value="AAA"/>
    <property type="match status" value="1"/>
</dbReference>
<name>A0A2W7J536_9PROT</name>
<dbReference type="SMART" id="SM00382">
    <property type="entry name" value="AAA"/>
    <property type="match status" value="1"/>
</dbReference>
<keyword evidence="12" id="KW-1185">Reference proteome</keyword>
<dbReference type="Gene3D" id="3.40.50.2300">
    <property type="match status" value="1"/>
</dbReference>
<dbReference type="Gene3D" id="3.40.50.300">
    <property type="entry name" value="P-loop containing nucleotide triphosphate hydrolases"/>
    <property type="match status" value="1"/>
</dbReference>
<sequence length="470" mass="51264">MAVTKPKLLVVEDDPGLGAQYRWAFSDCRVILASDRNHAQLLAEKEQPAAALLDLGLPPDEEGVSEGFATLEALRRICPGMPIVVVSGQGQREHTLRAIALGAYDFCEKPVDLAVLRTIIDRALRLRELEEENLRLASMPRSSPIRDIITGDEAMLKICRTVERLAQVSAPVLLLGESGTGKEALARALHEMGPRASGNFVALNCAAIPEPLLESELFGHERGAFTGAVRQVTGRIEAANGGTLFLDEIGDLPPALQAKLLRFLQDQVIERVGGRVPIRVDVRVVSATNQPLEEQAEGGRFRADLLYRLNSLTIRVPPLRDRGEDALLLGRWFLARYAREFARRLRGLDPTAAQAIMAHRWPGNVRELGNRVRRAALMADGQMITAADMELAEPPDNSDTDLDLRAARLRAERAMIERALARSNGSLSVAARLLGVSRPTIYALLETHGLSVSRGSVVETPAPPASPETE</sequence>
<dbReference type="Pfam" id="PF02954">
    <property type="entry name" value="HTH_8"/>
    <property type="match status" value="1"/>
</dbReference>
<evidence type="ECO:0000256" key="5">
    <source>
        <dbReference type="ARBA" id="ARBA00023125"/>
    </source>
</evidence>
<evidence type="ECO:0000259" key="9">
    <source>
        <dbReference type="PROSITE" id="PS50045"/>
    </source>
</evidence>
<keyword evidence="1" id="KW-0547">Nucleotide-binding</keyword>
<dbReference type="Pfam" id="PF00072">
    <property type="entry name" value="Response_reg"/>
    <property type="match status" value="1"/>
</dbReference>
<dbReference type="Pfam" id="PF25601">
    <property type="entry name" value="AAA_lid_14"/>
    <property type="match status" value="1"/>
</dbReference>
<gene>
    <name evidence="11" type="ORF">C8P66_10865</name>
</gene>
<dbReference type="OrthoDB" id="9770562at2"/>
<evidence type="ECO:0000256" key="6">
    <source>
        <dbReference type="ARBA" id="ARBA00023159"/>
    </source>
</evidence>
<evidence type="ECO:0000256" key="1">
    <source>
        <dbReference type="ARBA" id="ARBA00022741"/>
    </source>
</evidence>
<keyword evidence="2" id="KW-0067">ATP-binding</keyword>
<dbReference type="PROSITE" id="PS50045">
    <property type="entry name" value="SIGMA54_INTERACT_4"/>
    <property type="match status" value="1"/>
</dbReference>
<dbReference type="GO" id="GO:0043565">
    <property type="term" value="F:sequence-specific DNA binding"/>
    <property type="evidence" value="ECO:0007669"/>
    <property type="project" value="InterPro"/>
</dbReference>
<keyword evidence="7" id="KW-0804">Transcription</keyword>
<dbReference type="Proteomes" id="UP000249688">
    <property type="component" value="Unassembled WGS sequence"/>
</dbReference>
<evidence type="ECO:0000256" key="2">
    <source>
        <dbReference type="ARBA" id="ARBA00022840"/>
    </source>
</evidence>
<proteinExistence type="predicted"/>
<evidence type="ECO:0000256" key="3">
    <source>
        <dbReference type="ARBA" id="ARBA00023012"/>
    </source>
</evidence>
<dbReference type="GO" id="GO:0005524">
    <property type="term" value="F:ATP binding"/>
    <property type="evidence" value="ECO:0007669"/>
    <property type="project" value="UniProtKB-KW"/>
</dbReference>
<evidence type="ECO:0000313" key="11">
    <source>
        <dbReference type="EMBL" id="PZW46786.1"/>
    </source>
</evidence>
<keyword evidence="5" id="KW-0238">DNA-binding</keyword>
<evidence type="ECO:0000313" key="12">
    <source>
        <dbReference type="Proteomes" id="UP000249688"/>
    </source>
</evidence>
<dbReference type="PROSITE" id="PS00676">
    <property type="entry name" value="SIGMA54_INTERACT_2"/>
    <property type="match status" value="1"/>
</dbReference>
<dbReference type="PANTHER" id="PTHR32071:SF113">
    <property type="entry name" value="ALGINATE BIOSYNTHESIS TRANSCRIPTIONAL REGULATORY PROTEIN ALGB"/>
    <property type="match status" value="1"/>
</dbReference>
<comment type="caution">
    <text evidence="11">The sequence shown here is derived from an EMBL/GenBank/DDBJ whole genome shotgun (WGS) entry which is preliminary data.</text>
</comment>
<dbReference type="Gene3D" id="1.10.8.60">
    <property type="match status" value="1"/>
</dbReference>
<dbReference type="PANTHER" id="PTHR32071">
    <property type="entry name" value="TRANSCRIPTIONAL REGULATORY PROTEIN"/>
    <property type="match status" value="1"/>
</dbReference>
<feature type="domain" description="Sigma-54 factor interaction" evidence="9">
    <location>
        <begin position="148"/>
        <end position="377"/>
    </location>
</feature>
<dbReference type="PROSITE" id="PS00688">
    <property type="entry name" value="SIGMA54_INTERACT_3"/>
    <property type="match status" value="1"/>
</dbReference>
<dbReference type="NCBIfam" id="TIGR02915">
    <property type="entry name" value="PEP_resp_reg"/>
    <property type="match status" value="1"/>
</dbReference>
<dbReference type="InterPro" id="IPR025943">
    <property type="entry name" value="Sigma_54_int_dom_ATP-bd_2"/>
</dbReference>
<dbReference type="InterPro" id="IPR002197">
    <property type="entry name" value="HTH_Fis"/>
</dbReference>
<dbReference type="InterPro" id="IPR025662">
    <property type="entry name" value="Sigma_54_int_dom_ATP-bd_1"/>
</dbReference>
<evidence type="ECO:0000256" key="4">
    <source>
        <dbReference type="ARBA" id="ARBA00023015"/>
    </source>
</evidence>
<dbReference type="EMBL" id="QKYU01000008">
    <property type="protein sequence ID" value="PZW46786.1"/>
    <property type="molecule type" value="Genomic_DNA"/>
</dbReference>
<dbReference type="InterPro" id="IPR014264">
    <property type="entry name" value="PEP-CTERM_resp_reg"/>
</dbReference>
<dbReference type="Gene3D" id="1.10.10.60">
    <property type="entry name" value="Homeodomain-like"/>
    <property type="match status" value="1"/>
</dbReference>
<dbReference type="PROSITE" id="PS00675">
    <property type="entry name" value="SIGMA54_INTERACT_1"/>
    <property type="match status" value="1"/>
</dbReference>
<dbReference type="GO" id="GO:0006355">
    <property type="term" value="P:regulation of DNA-templated transcription"/>
    <property type="evidence" value="ECO:0007669"/>
    <property type="project" value="InterPro"/>
</dbReference>
<dbReference type="InterPro" id="IPR003593">
    <property type="entry name" value="AAA+_ATPase"/>
</dbReference>
<dbReference type="FunFam" id="3.40.50.300:FF:000006">
    <property type="entry name" value="DNA-binding transcriptional regulator NtrC"/>
    <property type="match status" value="1"/>
</dbReference>
<dbReference type="RefSeq" id="WP_111397814.1">
    <property type="nucleotide sequence ID" value="NZ_QKYU01000008.1"/>
</dbReference>
<reference evidence="11 12" key="1">
    <citation type="submission" date="2018-06" db="EMBL/GenBank/DDBJ databases">
        <title>Genomic Encyclopedia of Archaeal and Bacterial Type Strains, Phase II (KMG-II): from individual species to whole genera.</title>
        <authorList>
            <person name="Goeker M."/>
        </authorList>
    </citation>
    <scope>NUCLEOTIDE SEQUENCE [LARGE SCALE GENOMIC DNA]</scope>
    <source>
        <strain evidence="11 12">DSM 24525</strain>
    </source>
</reference>
<dbReference type="PRINTS" id="PR01590">
    <property type="entry name" value="HTHFIS"/>
</dbReference>
<dbReference type="Pfam" id="PF00158">
    <property type="entry name" value="Sigma54_activat"/>
    <property type="match status" value="1"/>
</dbReference>
<feature type="domain" description="Response regulatory" evidence="10">
    <location>
        <begin position="7"/>
        <end position="124"/>
    </location>
</feature>
<feature type="modified residue" description="4-aspartylphosphate" evidence="8">
    <location>
        <position position="54"/>
    </location>
</feature>
<keyword evidence="4" id="KW-0805">Transcription regulation</keyword>
<dbReference type="InterPro" id="IPR002078">
    <property type="entry name" value="Sigma_54_int"/>
</dbReference>
<dbReference type="PROSITE" id="PS50110">
    <property type="entry name" value="RESPONSE_REGULATORY"/>
    <property type="match status" value="1"/>
</dbReference>
<dbReference type="AlphaFoldDB" id="A0A2W7J536"/>
<dbReference type="InterPro" id="IPR027417">
    <property type="entry name" value="P-loop_NTPase"/>
</dbReference>
<accession>A0A2W7J536</accession>
<keyword evidence="6" id="KW-0010">Activator</keyword>
<keyword evidence="8" id="KW-0597">Phosphoprotein</keyword>
<evidence type="ECO:0000259" key="10">
    <source>
        <dbReference type="PROSITE" id="PS50110"/>
    </source>
</evidence>
<dbReference type="SUPFAM" id="SSF52172">
    <property type="entry name" value="CheY-like"/>
    <property type="match status" value="1"/>
</dbReference>
<protein>
    <submittedName>
        <fullName evidence="11">Two-component system NtrC family response regulator</fullName>
    </submittedName>
</protein>
<dbReference type="InterPro" id="IPR001789">
    <property type="entry name" value="Sig_transdc_resp-reg_receiver"/>
</dbReference>
<dbReference type="InterPro" id="IPR025944">
    <property type="entry name" value="Sigma_54_int_dom_CS"/>
</dbReference>
<dbReference type="InterPro" id="IPR058031">
    <property type="entry name" value="AAA_lid_NorR"/>
</dbReference>
<dbReference type="GO" id="GO:0000160">
    <property type="term" value="P:phosphorelay signal transduction system"/>
    <property type="evidence" value="ECO:0007669"/>
    <property type="project" value="UniProtKB-KW"/>
</dbReference>
<dbReference type="SUPFAM" id="SSF46689">
    <property type="entry name" value="Homeodomain-like"/>
    <property type="match status" value="1"/>
</dbReference>
<dbReference type="SMART" id="SM00448">
    <property type="entry name" value="REC"/>
    <property type="match status" value="1"/>
</dbReference>
<organism evidence="11 12">
    <name type="scientific">Humitalea rosea</name>
    <dbReference type="NCBI Taxonomy" id="990373"/>
    <lineage>
        <taxon>Bacteria</taxon>
        <taxon>Pseudomonadati</taxon>
        <taxon>Pseudomonadota</taxon>
        <taxon>Alphaproteobacteria</taxon>
        <taxon>Acetobacterales</taxon>
        <taxon>Roseomonadaceae</taxon>
        <taxon>Humitalea</taxon>
    </lineage>
</organism>
<keyword evidence="3" id="KW-0902">Two-component regulatory system</keyword>
<evidence type="ECO:0000256" key="7">
    <source>
        <dbReference type="ARBA" id="ARBA00023163"/>
    </source>
</evidence>
<dbReference type="SUPFAM" id="SSF52540">
    <property type="entry name" value="P-loop containing nucleoside triphosphate hydrolases"/>
    <property type="match status" value="1"/>
</dbReference>
<evidence type="ECO:0000256" key="8">
    <source>
        <dbReference type="PROSITE-ProRule" id="PRU00169"/>
    </source>
</evidence>
<dbReference type="InterPro" id="IPR009057">
    <property type="entry name" value="Homeodomain-like_sf"/>
</dbReference>